<reference evidence="2 3" key="1">
    <citation type="submission" date="2017-03" db="EMBL/GenBank/DDBJ databases">
        <title>Genome analysis of strain PAMC 26577.</title>
        <authorList>
            <person name="Oh H.-M."/>
            <person name="Yang J.-A."/>
        </authorList>
    </citation>
    <scope>NUCLEOTIDE SEQUENCE [LARGE SCALE GENOMIC DNA]</scope>
    <source>
        <strain evidence="2 3">PAMC 26577</strain>
    </source>
</reference>
<dbReference type="Pfam" id="PF21217">
    <property type="entry name" value="PaaA2"/>
    <property type="match status" value="1"/>
</dbReference>
<dbReference type="RefSeq" id="WP_075359007.1">
    <property type="nucleotide sequence ID" value="NZ_MSRG01000054.1"/>
</dbReference>
<name>A0A242MLH9_CABSO</name>
<evidence type="ECO:0000313" key="2">
    <source>
        <dbReference type="EMBL" id="OTP72178.1"/>
    </source>
</evidence>
<protein>
    <submittedName>
        <fullName evidence="2">Prevent host death protein, Phd antitoxin</fullName>
    </submittedName>
</protein>
<gene>
    <name evidence="2" type="ORF">PAMC26577_21700</name>
</gene>
<proteinExistence type="predicted"/>
<accession>A0A242MLH9</accession>
<comment type="caution">
    <text evidence="2">The sequence shown here is derived from an EMBL/GenBank/DDBJ whole genome shotgun (WGS) entry which is preliminary data.</text>
</comment>
<dbReference type="AlphaFoldDB" id="A0A242MLH9"/>
<organism evidence="2 3">
    <name type="scientific">Caballeronia sordidicola</name>
    <name type="common">Burkholderia sordidicola</name>
    <dbReference type="NCBI Taxonomy" id="196367"/>
    <lineage>
        <taxon>Bacteria</taxon>
        <taxon>Pseudomonadati</taxon>
        <taxon>Pseudomonadota</taxon>
        <taxon>Betaproteobacteria</taxon>
        <taxon>Burkholderiales</taxon>
        <taxon>Burkholderiaceae</taxon>
        <taxon>Caballeronia</taxon>
    </lineage>
</organism>
<dbReference type="Gene3D" id="6.20.450.20">
    <property type="match status" value="1"/>
</dbReference>
<evidence type="ECO:0000313" key="3">
    <source>
        <dbReference type="Proteomes" id="UP000195221"/>
    </source>
</evidence>
<evidence type="ECO:0000259" key="1">
    <source>
        <dbReference type="Pfam" id="PF21217"/>
    </source>
</evidence>
<sequence>MAIQTIDHNTLSELVQAGAVRGAHVVGKDGGWALAARYGLTERYLAATRSKQIRMFKRLETVVAYLREIGISHFDVDAADYDPHSVERTTRPDRSEALKDAHKAAAYDRWFREQVQESLDDPRPNVSHAAAQIAMNDKKAAVRKRLARAGVKS</sequence>
<feature type="domain" description="Stability determinant" evidence="1">
    <location>
        <begin position="104"/>
        <end position="128"/>
    </location>
</feature>
<dbReference type="EMBL" id="NBTZ01000093">
    <property type="protein sequence ID" value="OTP72178.1"/>
    <property type="molecule type" value="Genomic_DNA"/>
</dbReference>
<dbReference type="InterPro" id="IPR048851">
    <property type="entry name" value="PaaA2_dom"/>
</dbReference>
<dbReference type="Proteomes" id="UP000195221">
    <property type="component" value="Unassembled WGS sequence"/>
</dbReference>